<evidence type="ECO:0000313" key="2">
    <source>
        <dbReference type="Proteomes" id="UP000652198"/>
    </source>
</evidence>
<dbReference type="Proteomes" id="UP000652198">
    <property type="component" value="Unassembled WGS sequence"/>
</dbReference>
<evidence type="ECO:0000313" key="1">
    <source>
        <dbReference type="EMBL" id="NPT44879.1"/>
    </source>
</evidence>
<organism evidence="1 2">
    <name type="scientific">Paraburkholderia solitsugae</name>
    <dbReference type="NCBI Taxonomy" id="2675748"/>
    <lineage>
        <taxon>Bacteria</taxon>
        <taxon>Pseudomonadati</taxon>
        <taxon>Pseudomonadota</taxon>
        <taxon>Betaproteobacteria</taxon>
        <taxon>Burkholderiales</taxon>
        <taxon>Burkholderiaceae</taxon>
        <taxon>Paraburkholderia</taxon>
    </lineage>
</organism>
<keyword evidence="2" id="KW-1185">Reference proteome</keyword>
<sequence>MKISTVGLDLTVKLERPKWPPKVSFATAFGDQPFETGAKRTGLTRIDQANFDILYLVQTHRVMVTRGGPRSVTLR</sequence>
<dbReference type="EMBL" id="WOEY01000105">
    <property type="protein sequence ID" value="NPT44879.1"/>
    <property type="molecule type" value="Genomic_DNA"/>
</dbReference>
<reference evidence="1 2" key="1">
    <citation type="submission" date="2019-11" db="EMBL/GenBank/DDBJ databases">
        <title>Metabolism of dissolved organic matter in forest soils.</title>
        <authorList>
            <person name="Cyle K.T."/>
            <person name="Wilhelm R.C."/>
            <person name="Martinez C.E."/>
        </authorList>
    </citation>
    <scope>NUCLEOTIDE SEQUENCE [LARGE SCALE GENOMIC DNA]</scope>
    <source>
        <strain evidence="1 2">1N</strain>
    </source>
</reference>
<gene>
    <name evidence="1" type="ORF">GNZ12_26890</name>
</gene>
<accession>A0ABX2BW53</accession>
<dbReference type="RefSeq" id="WP_172315234.1">
    <property type="nucleotide sequence ID" value="NZ_WOEY01000105.1"/>
</dbReference>
<name>A0ABX2BW53_9BURK</name>
<comment type="caution">
    <text evidence="1">The sequence shown here is derived from an EMBL/GenBank/DDBJ whole genome shotgun (WGS) entry which is preliminary data.</text>
</comment>
<proteinExistence type="predicted"/>
<protein>
    <submittedName>
        <fullName evidence="1">Uncharacterized protein</fullName>
    </submittedName>
</protein>